<feature type="domain" description="RNase H type-1" evidence="1">
    <location>
        <begin position="2"/>
        <end position="95"/>
    </location>
</feature>
<evidence type="ECO:0000259" key="1">
    <source>
        <dbReference type="Pfam" id="PF13456"/>
    </source>
</evidence>
<dbReference type="AlphaFoldDB" id="A0AAE0EFB0"/>
<dbReference type="Gene3D" id="3.30.420.10">
    <property type="entry name" value="Ribonuclease H-like superfamily/Ribonuclease H"/>
    <property type="match status" value="1"/>
</dbReference>
<dbReference type="InterPro" id="IPR053151">
    <property type="entry name" value="RNase_H-like"/>
</dbReference>
<dbReference type="Proteomes" id="UP001281410">
    <property type="component" value="Unassembled WGS sequence"/>
</dbReference>
<dbReference type="SUPFAM" id="SSF53098">
    <property type="entry name" value="Ribonuclease H-like"/>
    <property type="match status" value="1"/>
</dbReference>
<dbReference type="InterPro" id="IPR002156">
    <property type="entry name" value="RNaseH_domain"/>
</dbReference>
<evidence type="ECO:0000313" key="2">
    <source>
        <dbReference type="EMBL" id="KAK3225999.1"/>
    </source>
</evidence>
<gene>
    <name evidence="2" type="ORF">Dsin_005861</name>
</gene>
<organism evidence="2 3">
    <name type="scientific">Dipteronia sinensis</name>
    <dbReference type="NCBI Taxonomy" id="43782"/>
    <lineage>
        <taxon>Eukaryota</taxon>
        <taxon>Viridiplantae</taxon>
        <taxon>Streptophyta</taxon>
        <taxon>Embryophyta</taxon>
        <taxon>Tracheophyta</taxon>
        <taxon>Spermatophyta</taxon>
        <taxon>Magnoliopsida</taxon>
        <taxon>eudicotyledons</taxon>
        <taxon>Gunneridae</taxon>
        <taxon>Pentapetalae</taxon>
        <taxon>rosids</taxon>
        <taxon>malvids</taxon>
        <taxon>Sapindales</taxon>
        <taxon>Sapindaceae</taxon>
        <taxon>Hippocastanoideae</taxon>
        <taxon>Acereae</taxon>
        <taxon>Dipteronia</taxon>
    </lineage>
</organism>
<reference evidence="2" key="1">
    <citation type="journal article" date="2023" name="Plant J.">
        <title>Genome sequences and population genomics provide insights into the demographic history, inbreeding, and mutation load of two 'living fossil' tree species of Dipteronia.</title>
        <authorList>
            <person name="Feng Y."/>
            <person name="Comes H.P."/>
            <person name="Chen J."/>
            <person name="Zhu S."/>
            <person name="Lu R."/>
            <person name="Zhang X."/>
            <person name="Li P."/>
            <person name="Qiu J."/>
            <person name="Olsen K.M."/>
            <person name="Qiu Y."/>
        </authorList>
    </citation>
    <scope>NUCLEOTIDE SEQUENCE</scope>
    <source>
        <strain evidence="2">NBL</strain>
    </source>
</reference>
<dbReference type="GO" id="GO:0004523">
    <property type="term" value="F:RNA-DNA hybrid ribonuclease activity"/>
    <property type="evidence" value="ECO:0007669"/>
    <property type="project" value="InterPro"/>
</dbReference>
<dbReference type="GO" id="GO:0003676">
    <property type="term" value="F:nucleic acid binding"/>
    <property type="evidence" value="ECO:0007669"/>
    <property type="project" value="InterPro"/>
</dbReference>
<dbReference type="CDD" id="cd06222">
    <property type="entry name" value="RNase_H_like"/>
    <property type="match status" value="1"/>
</dbReference>
<dbReference type="EMBL" id="JANJYJ010000002">
    <property type="protein sequence ID" value="KAK3225999.1"/>
    <property type="molecule type" value="Genomic_DNA"/>
</dbReference>
<dbReference type="Pfam" id="PF13456">
    <property type="entry name" value="RVT_3"/>
    <property type="match status" value="1"/>
</dbReference>
<name>A0AAE0EFB0_9ROSI</name>
<keyword evidence="3" id="KW-1185">Reference proteome</keyword>
<proteinExistence type="predicted"/>
<protein>
    <recommendedName>
        <fullName evidence="1">RNase H type-1 domain-containing protein</fullName>
    </recommendedName>
</protein>
<dbReference type="InterPro" id="IPR012337">
    <property type="entry name" value="RNaseH-like_sf"/>
</dbReference>
<dbReference type="InterPro" id="IPR036397">
    <property type="entry name" value="RNaseH_sf"/>
</dbReference>
<comment type="caution">
    <text evidence="2">The sequence shown here is derived from an EMBL/GenBank/DDBJ whole genome shotgun (WGS) entry which is preliminary data.</text>
</comment>
<sequence>MTAGVYRVQSRNSSQIAEALAILCGIEFAIDIGQVPIEIQSDAFGVVKFVNEKVTPLADTRIILSDIQELLCIVPIVSVSYVSRKADMVAHCLVKIALTISENHFWLEAYPPIVEKWILGDVPG</sequence>
<evidence type="ECO:0000313" key="3">
    <source>
        <dbReference type="Proteomes" id="UP001281410"/>
    </source>
</evidence>
<dbReference type="PANTHER" id="PTHR47723">
    <property type="entry name" value="OS05G0353850 PROTEIN"/>
    <property type="match status" value="1"/>
</dbReference>
<accession>A0AAE0EFB0</accession>
<dbReference type="PANTHER" id="PTHR47723:SF19">
    <property type="entry name" value="POLYNUCLEOTIDYL TRANSFERASE, RIBONUCLEASE H-LIKE SUPERFAMILY PROTEIN"/>
    <property type="match status" value="1"/>
</dbReference>
<dbReference type="InterPro" id="IPR044730">
    <property type="entry name" value="RNase_H-like_dom_plant"/>
</dbReference>